<name>A0ABY4J577_9BACT</name>
<dbReference type="EMBL" id="CP095848">
    <property type="protein sequence ID" value="UPL47536.1"/>
    <property type="molecule type" value="Genomic_DNA"/>
</dbReference>
<evidence type="ECO:0000256" key="1">
    <source>
        <dbReference type="SAM" id="MobiDB-lite"/>
    </source>
</evidence>
<dbReference type="Proteomes" id="UP000829647">
    <property type="component" value="Chromosome"/>
</dbReference>
<keyword evidence="3" id="KW-1185">Reference proteome</keyword>
<feature type="region of interest" description="Disordered" evidence="1">
    <location>
        <begin position="121"/>
        <end position="144"/>
    </location>
</feature>
<reference evidence="2 3" key="1">
    <citation type="submission" date="2022-04" db="EMBL/GenBank/DDBJ databases">
        <title>Hymenobacter sp. isolated from the air.</title>
        <authorList>
            <person name="Won M."/>
            <person name="Lee C.-M."/>
            <person name="Woen H.-Y."/>
            <person name="Kwon S.-W."/>
        </authorList>
    </citation>
    <scope>NUCLEOTIDE SEQUENCE [LARGE SCALE GENOMIC DNA]</scope>
    <source>
        <strain evidence="3">5516 S-25</strain>
    </source>
</reference>
<dbReference type="RefSeq" id="WP_247974158.1">
    <property type="nucleotide sequence ID" value="NZ_CP095848.1"/>
</dbReference>
<accession>A0ABY4J577</accession>
<sequence length="144" mass="15434">MLLSQATTFHRFALRQSLAADGLQHLALFSPEGLVAHWLLVPTPACHGEAPQPHLLLTEAPAGLALPTTELDAGSCRAVVPVAEHWPLHYLCLHIGGAHLRGQFAVVRLQPGSATWLFGPVPQAPAQRRPGRTIASSRSAARRV</sequence>
<organism evidence="2 3">
    <name type="scientific">Hymenobacter sublimis</name>
    <dbReference type="NCBI Taxonomy" id="2933777"/>
    <lineage>
        <taxon>Bacteria</taxon>
        <taxon>Pseudomonadati</taxon>
        <taxon>Bacteroidota</taxon>
        <taxon>Cytophagia</taxon>
        <taxon>Cytophagales</taxon>
        <taxon>Hymenobacteraceae</taxon>
        <taxon>Hymenobacter</taxon>
    </lineage>
</organism>
<feature type="compositionally biased region" description="Low complexity" evidence="1">
    <location>
        <begin position="135"/>
        <end position="144"/>
    </location>
</feature>
<proteinExistence type="predicted"/>
<evidence type="ECO:0000313" key="2">
    <source>
        <dbReference type="EMBL" id="UPL47536.1"/>
    </source>
</evidence>
<protein>
    <submittedName>
        <fullName evidence="2">Uncharacterized protein</fullName>
    </submittedName>
</protein>
<gene>
    <name evidence="2" type="ORF">MWH26_10020</name>
</gene>
<evidence type="ECO:0000313" key="3">
    <source>
        <dbReference type="Proteomes" id="UP000829647"/>
    </source>
</evidence>